<organism evidence="1">
    <name type="scientific">hydrothermal vent metagenome</name>
    <dbReference type="NCBI Taxonomy" id="652676"/>
    <lineage>
        <taxon>unclassified sequences</taxon>
        <taxon>metagenomes</taxon>
        <taxon>ecological metagenomes</taxon>
    </lineage>
</organism>
<dbReference type="Pfam" id="PF02635">
    <property type="entry name" value="DsrE"/>
    <property type="match status" value="1"/>
</dbReference>
<dbReference type="PANTHER" id="PTHR37691:SF1">
    <property type="entry name" value="BLR3518 PROTEIN"/>
    <property type="match status" value="1"/>
</dbReference>
<sequence length="197" mass="21796">MIINKYVLFLLASSLTNISFASPDDDDDNDTLLPCPAQAIINMDKQFGHGTSLNTTCSQVRTEIKDVFAWNSAGINKKKKLGQQVHVTRNSVNNYEKIYGMKINKDFEVIAIGYSGGGRWLLTDEAYNRTYDVTTGNPTAALTVSLIERGVKVYMCQNTMRGNGWVSSDLLPGVKMVPSGAVSILDFEHLGYKYINP</sequence>
<name>A0A3B1B0T8_9ZZZZ</name>
<dbReference type="SUPFAM" id="SSF75169">
    <property type="entry name" value="DsrEFH-like"/>
    <property type="match status" value="1"/>
</dbReference>
<dbReference type="PANTHER" id="PTHR37691">
    <property type="entry name" value="BLR3518 PROTEIN"/>
    <property type="match status" value="1"/>
</dbReference>
<proteinExistence type="predicted"/>
<gene>
    <name evidence="1" type="ORF">MNBD_GAMMA25-1056</name>
</gene>
<dbReference type="InterPro" id="IPR027396">
    <property type="entry name" value="DsrEFH-like"/>
</dbReference>
<dbReference type="InterPro" id="IPR003787">
    <property type="entry name" value="Sulphur_relay_DsrE/F-like"/>
</dbReference>
<dbReference type="AlphaFoldDB" id="A0A3B1B0T8"/>
<protein>
    <submittedName>
        <fullName evidence="1">Uncharacterized protein</fullName>
    </submittedName>
</protein>
<dbReference type="Gene3D" id="3.40.1260.10">
    <property type="entry name" value="DsrEFH-like"/>
    <property type="match status" value="1"/>
</dbReference>
<reference evidence="1" key="1">
    <citation type="submission" date="2018-06" db="EMBL/GenBank/DDBJ databases">
        <authorList>
            <person name="Zhirakovskaya E."/>
        </authorList>
    </citation>
    <scope>NUCLEOTIDE SEQUENCE</scope>
</reference>
<accession>A0A3B1B0T8</accession>
<evidence type="ECO:0000313" key="1">
    <source>
        <dbReference type="EMBL" id="VAX05604.1"/>
    </source>
</evidence>
<dbReference type="EMBL" id="UOFY01000003">
    <property type="protein sequence ID" value="VAX05604.1"/>
    <property type="molecule type" value="Genomic_DNA"/>
</dbReference>